<gene>
    <name evidence="1" type="ORF">PR048_015543</name>
</gene>
<dbReference type="Proteomes" id="UP001159363">
    <property type="component" value="Chromosome 4"/>
</dbReference>
<protein>
    <recommendedName>
        <fullName evidence="3">Transposase</fullName>
    </recommendedName>
</protein>
<name>A0ABQ9HHH7_9NEOP</name>
<evidence type="ECO:0000313" key="2">
    <source>
        <dbReference type="Proteomes" id="UP001159363"/>
    </source>
</evidence>
<keyword evidence="2" id="KW-1185">Reference proteome</keyword>
<comment type="caution">
    <text evidence="1">The sequence shown here is derived from an EMBL/GenBank/DDBJ whole genome shotgun (WGS) entry which is preliminary data.</text>
</comment>
<dbReference type="PANTHER" id="PTHR47326">
    <property type="entry name" value="TRANSPOSABLE ELEMENT TC3 TRANSPOSASE-LIKE PROTEIN"/>
    <property type="match status" value="1"/>
</dbReference>
<evidence type="ECO:0000313" key="1">
    <source>
        <dbReference type="EMBL" id="KAJ8883689.1"/>
    </source>
</evidence>
<reference evidence="1 2" key="1">
    <citation type="submission" date="2023-02" db="EMBL/GenBank/DDBJ databases">
        <title>LHISI_Scaffold_Assembly.</title>
        <authorList>
            <person name="Stuart O.P."/>
            <person name="Cleave R."/>
            <person name="Magrath M.J.L."/>
            <person name="Mikheyev A.S."/>
        </authorList>
    </citation>
    <scope>NUCLEOTIDE SEQUENCE [LARGE SCALE GENOMIC DNA]</scope>
    <source>
        <strain evidence="1">Daus_M_001</strain>
        <tissue evidence="1">Leg muscle</tissue>
    </source>
</reference>
<proteinExistence type="predicted"/>
<organism evidence="1 2">
    <name type="scientific">Dryococelus australis</name>
    <dbReference type="NCBI Taxonomy" id="614101"/>
    <lineage>
        <taxon>Eukaryota</taxon>
        <taxon>Metazoa</taxon>
        <taxon>Ecdysozoa</taxon>
        <taxon>Arthropoda</taxon>
        <taxon>Hexapoda</taxon>
        <taxon>Insecta</taxon>
        <taxon>Pterygota</taxon>
        <taxon>Neoptera</taxon>
        <taxon>Polyneoptera</taxon>
        <taxon>Phasmatodea</taxon>
        <taxon>Verophasmatodea</taxon>
        <taxon>Anareolatae</taxon>
        <taxon>Phasmatidae</taxon>
        <taxon>Eurycanthinae</taxon>
        <taxon>Dryococelus</taxon>
    </lineage>
</organism>
<sequence>MLEQHGQGERWHLTRGVLYRVRRGVGVGHSTILRVLHENRMHPYHSRKVHVLSERGYVPRVTFCERFLHENNVSPNFTSTVLFTEETRFTRDGMFNRRNGHSPLGACC</sequence>
<dbReference type="PANTHER" id="PTHR47326:SF1">
    <property type="entry name" value="HTH PSQ-TYPE DOMAIN-CONTAINING PROTEIN"/>
    <property type="match status" value="1"/>
</dbReference>
<accession>A0ABQ9HHH7</accession>
<evidence type="ECO:0008006" key="3">
    <source>
        <dbReference type="Google" id="ProtNLM"/>
    </source>
</evidence>
<dbReference type="EMBL" id="JARBHB010000005">
    <property type="protein sequence ID" value="KAJ8883689.1"/>
    <property type="molecule type" value="Genomic_DNA"/>
</dbReference>